<reference evidence="2" key="1">
    <citation type="journal article" date="2014" name="Int. J. Syst. Evol. Microbiol.">
        <title>Complete genome sequence of Corynebacterium casei LMG S-19264T (=DSM 44701T), isolated from a smear-ripened cheese.</title>
        <authorList>
            <consortium name="US DOE Joint Genome Institute (JGI-PGF)"/>
            <person name="Walter F."/>
            <person name="Albersmeier A."/>
            <person name="Kalinowski J."/>
            <person name="Ruckert C."/>
        </authorList>
    </citation>
    <scope>NUCLEOTIDE SEQUENCE</scope>
    <source>
        <strain evidence="2">JCM 31311</strain>
    </source>
</reference>
<dbReference type="Proteomes" id="UP000603865">
    <property type="component" value="Unassembled WGS sequence"/>
</dbReference>
<organism evidence="2 3">
    <name type="scientific">Deinococcus ruber</name>
    <dbReference type="NCBI Taxonomy" id="1848197"/>
    <lineage>
        <taxon>Bacteria</taxon>
        <taxon>Thermotogati</taxon>
        <taxon>Deinococcota</taxon>
        <taxon>Deinococci</taxon>
        <taxon>Deinococcales</taxon>
        <taxon>Deinococcaceae</taxon>
        <taxon>Deinococcus</taxon>
    </lineage>
</organism>
<gene>
    <name evidence="2" type="ORF">GCM10008957_56510</name>
</gene>
<evidence type="ECO:0000256" key="1">
    <source>
        <dbReference type="SAM" id="MobiDB-lite"/>
    </source>
</evidence>
<dbReference type="AlphaFoldDB" id="A0A918KXP1"/>
<dbReference type="RefSeq" id="WP_189093868.1">
    <property type="nucleotide sequence ID" value="NZ_BMQL01000112.1"/>
</dbReference>
<sequence length="229" mass="23996">MRLHNAGRQGFGRDVSVRPLIRPAAVNISLLEPPQDLHALDTVANQWDGTARINLDEDAAAIRMPQMDGRFSAAGDPADIKGGVALPAEPLLQPHETPHTVDSEAPFAVLVVGQRLVTVLPGTAVIAQRHIPLLIQVLPLVMLQHPGTSGRSIRPNSSLSGVSASRKAGETSTPAGLAGPSGPYVLYSEMVPATMVDFAGRCVQCVTAGLLFRLAQQEEGAPAGAFVNA</sequence>
<protein>
    <submittedName>
        <fullName evidence="2">Uncharacterized protein</fullName>
    </submittedName>
</protein>
<dbReference type="EMBL" id="BMQL01000112">
    <property type="protein sequence ID" value="GGR41030.1"/>
    <property type="molecule type" value="Genomic_DNA"/>
</dbReference>
<feature type="compositionally biased region" description="Polar residues" evidence="1">
    <location>
        <begin position="148"/>
        <end position="163"/>
    </location>
</feature>
<comment type="caution">
    <text evidence="2">The sequence shown here is derived from an EMBL/GenBank/DDBJ whole genome shotgun (WGS) entry which is preliminary data.</text>
</comment>
<feature type="region of interest" description="Disordered" evidence="1">
    <location>
        <begin position="148"/>
        <end position="176"/>
    </location>
</feature>
<name>A0A918KXP1_9DEIO</name>
<keyword evidence="3" id="KW-1185">Reference proteome</keyword>
<evidence type="ECO:0000313" key="3">
    <source>
        <dbReference type="Proteomes" id="UP000603865"/>
    </source>
</evidence>
<accession>A0A918KXP1</accession>
<reference evidence="2" key="2">
    <citation type="submission" date="2020-09" db="EMBL/GenBank/DDBJ databases">
        <authorList>
            <person name="Sun Q."/>
            <person name="Ohkuma M."/>
        </authorList>
    </citation>
    <scope>NUCLEOTIDE SEQUENCE</scope>
    <source>
        <strain evidence="2">JCM 31311</strain>
    </source>
</reference>
<proteinExistence type="predicted"/>
<evidence type="ECO:0000313" key="2">
    <source>
        <dbReference type="EMBL" id="GGR41030.1"/>
    </source>
</evidence>